<dbReference type="InterPro" id="IPR024370">
    <property type="entry name" value="PBP_domain"/>
</dbReference>
<keyword evidence="5" id="KW-1185">Reference proteome</keyword>
<evidence type="ECO:0000256" key="1">
    <source>
        <dbReference type="ARBA" id="ARBA00022729"/>
    </source>
</evidence>
<dbReference type="EMBL" id="WAEM01000012">
    <property type="protein sequence ID" value="KAB1153773.1"/>
    <property type="molecule type" value="Genomic_DNA"/>
</dbReference>
<comment type="caution">
    <text evidence="4">The sequence shown here is derived from an EMBL/GenBank/DDBJ whole genome shotgun (WGS) entry which is preliminary data.</text>
</comment>
<dbReference type="AlphaFoldDB" id="A0A7J5A8I7"/>
<evidence type="ECO:0000313" key="5">
    <source>
        <dbReference type="Proteomes" id="UP000490922"/>
    </source>
</evidence>
<dbReference type="PANTHER" id="PTHR30570:SF1">
    <property type="entry name" value="PHOSPHATE-BINDING PROTEIN PSTS"/>
    <property type="match status" value="1"/>
</dbReference>
<dbReference type="OrthoDB" id="1450880at2"/>
<proteinExistence type="predicted"/>
<dbReference type="PANTHER" id="PTHR30570">
    <property type="entry name" value="PERIPLASMIC PHOSPHATE BINDING COMPONENT OF PHOSPHATE ABC TRANSPORTER"/>
    <property type="match status" value="1"/>
</dbReference>
<evidence type="ECO:0000256" key="2">
    <source>
        <dbReference type="SAM" id="SignalP"/>
    </source>
</evidence>
<feature type="domain" description="PBP" evidence="3">
    <location>
        <begin position="35"/>
        <end position="272"/>
    </location>
</feature>
<dbReference type="Gene3D" id="3.40.190.10">
    <property type="entry name" value="Periplasmic binding protein-like II"/>
    <property type="match status" value="2"/>
</dbReference>
<sequence>MKMYFKIIGVFFILFFVSCNQKSETKNANETILTGNTTIEVDETLKPIIESQIQVFESLYKAKINIAVKSEKEVIQSLLNNSSRIAILSRVLTKQETTFFENKKLIPKTTLFAKDAIALIANKNNKDTLIALQEVIDFVQNKKQSKIKGLVFDNPNSSTARFICEKAGIKNLPENGVFSFKTNDEVLKYVSQNNGMIGVVGVNCVFEPIPEMQSYIDKINVLEVKDINNINYYSPTQNNIAEGKYPLARDLYIINCQGYSGLGMGFASFIAGDIGQRIVLKSGLVPVTFPSRKLYIRKEISNDKK</sequence>
<protein>
    <submittedName>
        <fullName evidence="4">Phosphate ABC transporter substrate-binding protein</fullName>
    </submittedName>
</protein>
<keyword evidence="1 2" id="KW-0732">Signal</keyword>
<dbReference type="SUPFAM" id="SSF53850">
    <property type="entry name" value="Periplasmic binding protein-like II"/>
    <property type="match status" value="1"/>
</dbReference>
<feature type="signal peptide" evidence="2">
    <location>
        <begin position="1"/>
        <end position="22"/>
    </location>
</feature>
<evidence type="ECO:0000313" key="4">
    <source>
        <dbReference type="EMBL" id="KAB1153773.1"/>
    </source>
</evidence>
<dbReference type="Pfam" id="PF12849">
    <property type="entry name" value="PBP_like_2"/>
    <property type="match status" value="1"/>
</dbReference>
<evidence type="ECO:0000259" key="3">
    <source>
        <dbReference type="Pfam" id="PF12849"/>
    </source>
</evidence>
<feature type="chain" id="PRO_5029841426" evidence="2">
    <location>
        <begin position="23"/>
        <end position="305"/>
    </location>
</feature>
<dbReference type="PROSITE" id="PS51257">
    <property type="entry name" value="PROKAR_LIPOPROTEIN"/>
    <property type="match status" value="1"/>
</dbReference>
<accession>A0A7J5A8I7</accession>
<dbReference type="InterPro" id="IPR050811">
    <property type="entry name" value="Phosphate_ABC_transporter"/>
</dbReference>
<organism evidence="4 5">
    <name type="scientific">Flavobacterium luteum</name>
    <dbReference type="NCBI Taxonomy" id="2026654"/>
    <lineage>
        <taxon>Bacteria</taxon>
        <taxon>Pseudomonadati</taxon>
        <taxon>Bacteroidota</taxon>
        <taxon>Flavobacteriia</taxon>
        <taxon>Flavobacteriales</taxon>
        <taxon>Flavobacteriaceae</taxon>
        <taxon>Flavobacterium</taxon>
    </lineage>
</organism>
<gene>
    <name evidence="4" type="ORF">F6464_13795</name>
</gene>
<reference evidence="4 5" key="1">
    <citation type="submission" date="2019-09" db="EMBL/GenBank/DDBJ databases">
        <title>Flavobacterium sp. nov., isolated from glacier ice.</title>
        <authorList>
            <person name="Liu Q."/>
        </authorList>
    </citation>
    <scope>NUCLEOTIDE SEQUENCE [LARGE SCALE GENOMIC DNA]</scope>
    <source>
        <strain evidence="4 5">NBRC 112527</strain>
    </source>
</reference>
<name>A0A7J5A8I7_9FLAO</name>
<dbReference type="Proteomes" id="UP000490922">
    <property type="component" value="Unassembled WGS sequence"/>
</dbReference>